<evidence type="ECO:0000313" key="2">
    <source>
        <dbReference type="EMBL" id="SIQ85717.1"/>
    </source>
</evidence>
<feature type="domain" description="GAPS4 PD-(D/E)XK nuclease" evidence="1">
    <location>
        <begin position="1"/>
        <end position="163"/>
    </location>
</feature>
<dbReference type="InterPro" id="IPR058873">
    <property type="entry name" value="PDDEXK_GAPS4"/>
</dbReference>
<reference evidence="3" key="1">
    <citation type="submission" date="2017-01" db="EMBL/GenBank/DDBJ databases">
        <authorList>
            <person name="Varghese N."/>
            <person name="Submissions S."/>
        </authorList>
    </citation>
    <scope>NUCLEOTIDE SEQUENCE [LARGE SCALE GENOMIC DNA]</scope>
    <source>
        <strain evidence="3">DSM 7027</strain>
    </source>
</reference>
<gene>
    <name evidence="2" type="ORF">SAMN05421647_11010</name>
</gene>
<keyword evidence="3" id="KW-1185">Reference proteome</keyword>
<organism evidence="2 3">
    <name type="scientific">Marinobacterium stanieri</name>
    <dbReference type="NCBI Taxonomy" id="49186"/>
    <lineage>
        <taxon>Bacteria</taxon>
        <taxon>Pseudomonadati</taxon>
        <taxon>Pseudomonadota</taxon>
        <taxon>Gammaproteobacteria</taxon>
        <taxon>Oceanospirillales</taxon>
        <taxon>Oceanospirillaceae</taxon>
        <taxon>Marinobacterium</taxon>
    </lineage>
</organism>
<proteinExistence type="predicted"/>
<dbReference type="Pfam" id="PF26115">
    <property type="entry name" value="PDDEXK_GAPS4"/>
    <property type="match status" value="1"/>
</dbReference>
<evidence type="ECO:0000259" key="1">
    <source>
        <dbReference type="Pfam" id="PF26115"/>
    </source>
</evidence>
<sequence>MAGETKNISEIANKVSREIFNFFKWEAQRLEDENFPCNKGLLHSTKEDYTHPVDIVFNYIDPYTNKRVFINTDLKSYKNASITQSNIRKSLISLAKTIDCARSSEVWRTRYASMQNDSPDVRGMLFVYNHDGEYHKKFYDFIRSSEEKKKSINLDNIKLQKGQQLHIFEPKLITYLTTVVCDAKLLHHDGTFPQKNYSFFYPDLRLHKAHGEELERPATIEILSAPYIIIKHGDVKKYDEEAEESIKTYDKGYLIYYNRSGSDYKEFIYLLDMLSNFQLLNSNNNIRIRIASAEASSEARPNFKKAVSAYCQSWGFDEHKKEILDAIEFSHVETIQKKFSSVDIGWRLNNV</sequence>
<dbReference type="STRING" id="49186.SAMN05421647_11010"/>
<dbReference type="RefSeq" id="WP_076465123.1">
    <property type="nucleotide sequence ID" value="NZ_FTMN01000010.1"/>
</dbReference>
<protein>
    <recommendedName>
        <fullName evidence="1">GAPS4 PD-(D/E)XK nuclease domain-containing protein</fullName>
    </recommendedName>
</protein>
<accession>A0A1N6W6G8</accession>
<name>A0A1N6W6G8_9GAMM</name>
<dbReference type="EMBL" id="FTMN01000010">
    <property type="protein sequence ID" value="SIQ85717.1"/>
    <property type="molecule type" value="Genomic_DNA"/>
</dbReference>
<dbReference type="Proteomes" id="UP000186895">
    <property type="component" value="Unassembled WGS sequence"/>
</dbReference>
<dbReference type="AlphaFoldDB" id="A0A1N6W6G8"/>
<evidence type="ECO:0000313" key="3">
    <source>
        <dbReference type="Proteomes" id="UP000186895"/>
    </source>
</evidence>